<protein>
    <submittedName>
        <fullName evidence="3">FHA domain-containing protein</fullName>
    </submittedName>
</protein>
<evidence type="ECO:0000259" key="2">
    <source>
        <dbReference type="PROSITE" id="PS50006"/>
    </source>
</evidence>
<keyword evidence="1" id="KW-0472">Membrane</keyword>
<gene>
    <name evidence="3" type="ORF">GFC01_14990</name>
</gene>
<dbReference type="Proteomes" id="UP000441717">
    <property type="component" value="Unassembled WGS sequence"/>
</dbReference>
<comment type="caution">
    <text evidence="3">The sequence shown here is derived from an EMBL/GenBank/DDBJ whole genome shotgun (WGS) entry which is preliminary data.</text>
</comment>
<feature type="transmembrane region" description="Helical" evidence="1">
    <location>
        <begin position="38"/>
        <end position="59"/>
    </location>
</feature>
<dbReference type="AlphaFoldDB" id="A0A6N7IVF4"/>
<feature type="domain" description="FHA" evidence="2">
    <location>
        <begin position="113"/>
        <end position="162"/>
    </location>
</feature>
<dbReference type="Pfam" id="PF00498">
    <property type="entry name" value="FHA"/>
    <property type="match status" value="1"/>
</dbReference>
<evidence type="ECO:0000256" key="1">
    <source>
        <dbReference type="SAM" id="Phobius"/>
    </source>
</evidence>
<reference evidence="3 4" key="1">
    <citation type="submission" date="2019-10" db="EMBL/GenBank/DDBJ databases">
        <title>Comparative genomics of sulfur disproportionating microorganisms.</title>
        <authorList>
            <person name="Ward L.M."/>
            <person name="Bertran E."/>
            <person name="Johnston D."/>
        </authorList>
    </citation>
    <scope>NUCLEOTIDE SEQUENCE [LARGE SCALE GENOMIC DNA]</scope>
    <source>
        <strain evidence="3 4">DSM 14055</strain>
    </source>
</reference>
<organism evidence="3 4">
    <name type="scientific">Desulfofundulus thermobenzoicus</name>
    <dbReference type="NCBI Taxonomy" id="29376"/>
    <lineage>
        <taxon>Bacteria</taxon>
        <taxon>Bacillati</taxon>
        <taxon>Bacillota</taxon>
        <taxon>Clostridia</taxon>
        <taxon>Eubacteriales</taxon>
        <taxon>Peptococcaceae</taxon>
        <taxon>Desulfofundulus</taxon>
    </lineage>
</organism>
<keyword evidence="1" id="KW-1133">Transmembrane helix</keyword>
<accession>A0A6N7IVF4</accession>
<evidence type="ECO:0000313" key="4">
    <source>
        <dbReference type="Proteomes" id="UP000441717"/>
    </source>
</evidence>
<dbReference type="OrthoDB" id="9816434at2"/>
<sequence>MSTASGWEQRFWSPGTPLKWVPPCVFSRWNEVGLILTVLRYLFLALLYVFLILVVRLMFSGLKQEQAIPHRDRQRLHPVRDLQAPRPGGKLVVLTSSDPHLEKGATFYLGEKLTLGRGEKNDLVIMDPFSSQEHALVYMRNDQYWVQDLGSLNGTYLNEVRLERPTVLADGDRLRIGGVTFQFVRWAYEMESGQ</sequence>
<dbReference type="InterPro" id="IPR008984">
    <property type="entry name" value="SMAD_FHA_dom_sf"/>
</dbReference>
<keyword evidence="1" id="KW-0812">Transmembrane</keyword>
<dbReference type="SUPFAM" id="SSF49879">
    <property type="entry name" value="SMAD/FHA domain"/>
    <property type="match status" value="1"/>
</dbReference>
<keyword evidence="4" id="KW-1185">Reference proteome</keyword>
<dbReference type="SMART" id="SM00240">
    <property type="entry name" value="FHA"/>
    <property type="match status" value="1"/>
</dbReference>
<dbReference type="Gene3D" id="2.60.200.20">
    <property type="match status" value="1"/>
</dbReference>
<dbReference type="InterPro" id="IPR000253">
    <property type="entry name" value="FHA_dom"/>
</dbReference>
<dbReference type="CDD" id="cd00060">
    <property type="entry name" value="FHA"/>
    <property type="match status" value="1"/>
</dbReference>
<name>A0A6N7IVF4_9FIRM</name>
<proteinExistence type="predicted"/>
<dbReference type="EMBL" id="WHYR01000054">
    <property type="protein sequence ID" value="MQL53543.1"/>
    <property type="molecule type" value="Genomic_DNA"/>
</dbReference>
<dbReference type="InterPro" id="IPR050923">
    <property type="entry name" value="Cell_Proc_Reg/RNA_Proc"/>
</dbReference>
<dbReference type="PROSITE" id="PS50006">
    <property type="entry name" value="FHA_DOMAIN"/>
    <property type="match status" value="1"/>
</dbReference>
<dbReference type="PANTHER" id="PTHR23308">
    <property type="entry name" value="NUCLEAR INHIBITOR OF PROTEIN PHOSPHATASE-1"/>
    <property type="match status" value="1"/>
</dbReference>
<evidence type="ECO:0000313" key="3">
    <source>
        <dbReference type="EMBL" id="MQL53543.1"/>
    </source>
</evidence>